<protein>
    <submittedName>
        <fullName evidence="1">Uncharacterized protein</fullName>
    </submittedName>
</protein>
<sequence>MFSTWFNYVINNVGDDIPDPKKDIDMIITMHSQHDRLGRFTKGYPLLIQQTDDNSNGFHWTIILDDDLNDYCIKIDDSNQYHKISDELKGFIKSFPIYLDSDFGNDTDKNKFMILQYEMMCKAFWEEFLDIYRQAVIDELRKRGHILTL</sequence>
<gene>
    <name evidence="1" type="ORF">Klosneuvirus_2_106</name>
</gene>
<accession>A0A1V0SIX8</accession>
<reference evidence="1" key="1">
    <citation type="journal article" date="2017" name="Science">
        <title>Giant viruses with an expanded complement of translation system components.</title>
        <authorList>
            <person name="Schulz F."/>
            <person name="Yutin N."/>
            <person name="Ivanova N.N."/>
            <person name="Ortega D.R."/>
            <person name="Lee T.K."/>
            <person name="Vierheilig J."/>
            <person name="Daims H."/>
            <person name="Horn M."/>
            <person name="Wagner M."/>
            <person name="Jensen G.J."/>
            <person name="Kyrpides N.C."/>
            <person name="Koonin E.V."/>
            <person name="Woyke T."/>
        </authorList>
    </citation>
    <scope>NUCLEOTIDE SEQUENCE</scope>
    <source>
        <strain evidence="1">KNV1</strain>
    </source>
</reference>
<dbReference type="EMBL" id="KY684109">
    <property type="protein sequence ID" value="ARF11670.1"/>
    <property type="molecule type" value="Genomic_DNA"/>
</dbReference>
<name>A0A1V0SIX8_9VIRU</name>
<evidence type="ECO:0000313" key="1">
    <source>
        <dbReference type="EMBL" id="ARF11670.1"/>
    </source>
</evidence>
<organism evidence="1">
    <name type="scientific">Klosneuvirus KNV1</name>
    <dbReference type="NCBI Taxonomy" id="1977640"/>
    <lineage>
        <taxon>Viruses</taxon>
        <taxon>Varidnaviria</taxon>
        <taxon>Bamfordvirae</taxon>
        <taxon>Nucleocytoviricota</taxon>
        <taxon>Megaviricetes</taxon>
        <taxon>Imitervirales</taxon>
        <taxon>Mimiviridae</taxon>
        <taxon>Klosneuvirinae</taxon>
        <taxon>Klosneuvirus</taxon>
    </lineage>
</organism>
<proteinExistence type="predicted"/>